<name>A0ABM7MH47_9BURK</name>
<accession>A0ABM7MH47</accession>
<evidence type="ECO:0000313" key="1">
    <source>
        <dbReference type="EMBL" id="BCO25514.1"/>
    </source>
</evidence>
<gene>
    <name evidence="1" type="ORF">MIZ03_0375</name>
</gene>
<dbReference type="EMBL" id="AP024238">
    <property type="protein sequence ID" value="BCO25514.1"/>
    <property type="molecule type" value="Genomic_DNA"/>
</dbReference>
<proteinExistence type="predicted"/>
<sequence length="59" mass="6889">MGCQGRVWVGATTLKAPAFEEEQRPQARSWRLNRVRSAVTQKVKWINAEKSMFIGAYWY</sequence>
<protein>
    <submittedName>
        <fullName evidence="1">Uncharacterized protein</fullName>
    </submittedName>
</protein>
<organism evidence="1 2">
    <name type="scientific">Rhodoferax lithotrophicus</name>
    <dbReference type="NCBI Taxonomy" id="2798804"/>
    <lineage>
        <taxon>Bacteria</taxon>
        <taxon>Pseudomonadati</taxon>
        <taxon>Pseudomonadota</taxon>
        <taxon>Betaproteobacteria</taxon>
        <taxon>Burkholderiales</taxon>
        <taxon>Comamonadaceae</taxon>
        <taxon>Rhodoferax</taxon>
    </lineage>
</organism>
<dbReference type="Proteomes" id="UP000824366">
    <property type="component" value="Chromosome"/>
</dbReference>
<evidence type="ECO:0000313" key="2">
    <source>
        <dbReference type="Proteomes" id="UP000824366"/>
    </source>
</evidence>
<keyword evidence="2" id="KW-1185">Reference proteome</keyword>
<reference evidence="1 2" key="1">
    <citation type="journal article" date="2021" name="Microbiol. Spectr.">
        <title>A Single Bacterium Capable of Oxidation and Reduction of Iron at Circumneutral pH.</title>
        <authorList>
            <person name="Kato S."/>
            <person name="Ohkuma M."/>
        </authorList>
    </citation>
    <scope>NUCLEOTIDE SEQUENCE [LARGE SCALE GENOMIC DNA]</scope>
    <source>
        <strain evidence="1 2">MIZ03</strain>
    </source>
</reference>